<dbReference type="Proteomes" id="UP000308600">
    <property type="component" value="Unassembled WGS sequence"/>
</dbReference>
<gene>
    <name evidence="1" type="ORF">BDN72DRAFT_849903</name>
</gene>
<evidence type="ECO:0000313" key="2">
    <source>
        <dbReference type="Proteomes" id="UP000308600"/>
    </source>
</evidence>
<protein>
    <submittedName>
        <fullName evidence="1">Uncharacterized protein</fullName>
    </submittedName>
</protein>
<accession>A0ACD3A5U9</accession>
<dbReference type="EMBL" id="ML208684">
    <property type="protein sequence ID" value="TFK61203.1"/>
    <property type="molecule type" value="Genomic_DNA"/>
</dbReference>
<name>A0ACD3A5U9_9AGAR</name>
<evidence type="ECO:0000313" key="1">
    <source>
        <dbReference type="EMBL" id="TFK61203.1"/>
    </source>
</evidence>
<keyword evidence="2" id="KW-1185">Reference proteome</keyword>
<organism evidence="1 2">
    <name type="scientific">Pluteus cervinus</name>
    <dbReference type="NCBI Taxonomy" id="181527"/>
    <lineage>
        <taxon>Eukaryota</taxon>
        <taxon>Fungi</taxon>
        <taxon>Dikarya</taxon>
        <taxon>Basidiomycota</taxon>
        <taxon>Agaricomycotina</taxon>
        <taxon>Agaricomycetes</taxon>
        <taxon>Agaricomycetidae</taxon>
        <taxon>Agaricales</taxon>
        <taxon>Pluteineae</taxon>
        <taxon>Pluteaceae</taxon>
        <taxon>Pluteus</taxon>
    </lineage>
</organism>
<proteinExistence type="predicted"/>
<reference evidence="1 2" key="1">
    <citation type="journal article" date="2019" name="Nat. Ecol. Evol.">
        <title>Megaphylogeny resolves global patterns of mushroom evolution.</title>
        <authorList>
            <person name="Varga T."/>
            <person name="Krizsan K."/>
            <person name="Foldi C."/>
            <person name="Dima B."/>
            <person name="Sanchez-Garcia M."/>
            <person name="Sanchez-Ramirez S."/>
            <person name="Szollosi G.J."/>
            <person name="Szarkandi J.G."/>
            <person name="Papp V."/>
            <person name="Albert L."/>
            <person name="Andreopoulos W."/>
            <person name="Angelini C."/>
            <person name="Antonin V."/>
            <person name="Barry K.W."/>
            <person name="Bougher N.L."/>
            <person name="Buchanan P."/>
            <person name="Buyck B."/>
            <person name="Bense V."/>
            <person name="Catcheside P."/>
            <person name="Chovatia M."/>
            <person name="Cooper J."/>
            <person name="Damon W."/>
            <person name="Desjardin D."/>
            <person name="Finy P."/>
            <person name="Geml J."/>
            <person name="Haridas S."/>
            <person name="Hughes K."/>
            <person name="Justo A."/>
            <person name="Karasinski D."/>
            <person name="Kautmanova I."/>
            <person name="Kiss B."/>
            <person name="Kocsube S."/>
            <person name="Kotiranta H."/>
            <person name="LaButti K.M."/>
            <person name="Lechner B.E."/>
            <person name="Liimatainen K."/>
            <person name="Lipzen A."/>
            <person name="Lukacs Z."/>
            <person name="Mihaltcheva S."/>
            <person name="Morgado L.N."/>
            <person name="Niskanen T."/>
            <person name="Noordeloos M.E."/>
            <person name="Ohm R.A."/>
            <person name="Ortiz-Santana B."/>
            <person name="Ovrebo C."/>
            <person name="Racz N."/>
            <person name="Riley R."/>
            <person name="Savchenko A."/>
            <person name="Shiryaev A."/>
            <person name="Soop K."/>
            <person name="Spirin V."/>
            <person name="Szebenyi C."/>
            <person name="Tomsovsky M."/>
            <person name="Tulloss R.E."/>
            <person name="Uehling J."/>
            <person name="Grigoriev I.V."/>
            <person name="Vagvolgyi C."/>
            <person name="Papp T."/>
            <person name="Martin F.M."/>
            <person name="Miettinen O."/>
            <person name="Hibbett D.S."/>
            <person name="Nagy L.G."/>
        </authorList>
    </citation>
    <scope>NUCLEOTIDE SEQUENCE [LARGE SCALE GENOMIC DNA]</scope>
    <source>
        <strain evidence="1 2">NL-1719</strain>
    </source>
</reference>
<sequence length="72" mass="7720">MSSSAPTGEELFPPGLAFVVTLAVWLLVGSATVSIIYIGKFLYRFAHRNELRDIESGQVALLKPAIGGSLRS</sequence>